<evidence type="ECO:0000313" key="3">
    <source>
        <dbReference type="Proteomes" id="UP000549695"/>
    </source>
</evidence>
<dbReference type="Pfam" id="PF14072">
    <property type="entry name" value="DndB"/>
    <property type="match status" value="1"/>
</dbReference>
<feature type="region of interest" description="Disordered" evidence="1">
    <location>
        <begin position="1"/>
        <end position="24"/>
    </location>
</feature>
<dbReference type="InterPro" id="IPR017642">
    <property type="entry name" value="DNA_S_mod_DndB"/>
</dbReference>
<accession>A0A852W944</accession>
<reference evidence="2 3" key="1">
    <citation type="submission" date="2020-07" db="EMBL/GenBank/DDBJ databases">
        <title>Sequencing the genomes of 1000 actinobacteria strains.</title>
        <authorList>
            <person name="Klenk H.-P."/>
        </authorList>
    </citation>
    <scope>NUCLEOTIDE SEQUENCE [LARGE SCALE GENOMIC DNA]</scope>
    <source>
        <strain evidence="2 3">DSM 44749</strain>
    </source>
</reference>
<dbReference type="GeneID" id="98055316"/>
<organism evidence="2 3">
    <name type="scientific">Pseudonocardia alni</name>
    <name type="common">Amycolata alni</name>
    <dbReference type="NCBI Taxonomy" id="33907"/>
    <lineage>
        <taxon>Bacteria</taxon>
        <taxon>Bacillati</taxon>
        <taxon>Actinomycetota</taxon>
        <taxon>Actinomycetes</taxon>
        <taxon>Pseudonocardiales</taxon>
        <taxon>Pseudonocardiaceae</taxon>
        <taxon>Pseudonocardia</taxon>
    </lineage>
</organism>
<name>A0A852W944_PSEA5</name>
<evidence type="ECO:0000313" key="2">
    <source>
        <dbReference type="EMBL" id="NYG05419.1"/>
    </source>
</evidence>
<dbReference type="AlphaFoldDB" id="A0A852W944"/>
<feature type="compositionally biased region" description="Polar residues" evidence="1">
    <location>
        <begin position="1"/>
        <end position="20"/>
    </location>
</feature>
<keyword evidence="3" id="KW-1185">Reference proteome</keyword>
<dbReference type="Proteomes" id="UP000549695">
    <property type="component" value="Unassembled WGS sequence"/>
</dbReference>
<proteinExistence type="predicted"/>
<protein>
    <submittedName>
        <fullName evidence="2">Uncharacterized protein</fullName>
    </submittedName>
</protein>
<sequence length="393" mass="43167">MTVQQSTAADQTIQASTGQSAELEHDTEMTHPLTIINVAEVDDAGSAQIETQMTAGFLVDLYRSGLLTLTGNIRPAHQQDRLTGKTRSKVNKWTSELLDNNAIIGNISIRLNPDSSHFELWHDDETGHINMTIEEGVLDCAVDSLSRIKAILAAASNQLGSFDLDTRFQVRIWLLNDEQAAKVATIYNTRGDKVNDSTAKYAYSETREQELARKLVNGSRHLGQDNIEVLSNSVSASSNKLTAFNTVSKALEASWKGGPVSEADVEGQASWLIAAWESLVAARPEYGRLSTPKRREQRATNIASTAVVIYGLIGAMSTMYINRVDPETAFAHLADTDDELDLFSWDNPRWTDAGVVTPTGTGDRRTTRNSFPTRQAASRILHEVMNLDRSATT</sequence>
<gene>
    <name evidence="2" type="ORF">HDA37_005773</name>
</gene>
<dbReference type="RefSeq" id="WP_179763204.1">
    <property type="nucleotide sequence ID" value="NZ_BAAAJZ010000016.1"/>
</dbReference>
<dbReference type="EMBL" id="JACCCZ010000002">
    <property type="protein sequence ID" value="NYG05419.1"/>
    <property type="molecule type" value="Genomic_DNA"/>
</dbReference>
<comment type="caution">
    <text evidence="2">The sequence shown here is derived from an EMBL/GenBank/DDBJ whole genome shotgun (WGS) entry which is preliminary data.</text>
</comment>
<evidence type="ECO:0000256" key="1">
    <source>
        <dbReference type="SAM" id="MobiDB-lite"/>
    </source>
</evidence>